<accession>A0A401TU80</accession>
<evidence type="ECO:0000313" key="3">
    <source>
        <dbReference type="Proteomes" id="UP000287033"/>
    </source>
</evidence>
<keyword evidence="3" id="KW-1185">Reference proteome</keyword>
<comment type="caution">
    <text evidence="2">The sequence shown here is derived from an EMBL/GenBank/DDBJ whole genome shotgun (WGS) entry which is preliminary data.</text>
</comment>
<evidence type="ECO:0000256" key="1">
    <source>
        <dbReference type="SAM" id="MobiDB-lite"/>
    </source>
</evidence>
<reference evidence="2 3" key="1">
    <citation type="journal article" date="2018" name="Nat. Ecol. Evol.">
        <title>Shark genomes provide insights into elasmobranch evolution and the origin of vertebrates.</title>
        <authorList>
            <person name="Hara Y"/>
            <person name="Yamaguchi K"/>
            <person name="Onimaru K"/>
            <person name="Kadota M"/>
            <person name="Koyanagi M"/>
            <person name="Keeley SD"/>
            <person name="Tatsumi K"/>
            <person name="Tanaka K"/>
            <person name="Motone F"/>
            <person name="Kageyama Y"/>
            <person name="Nozu R"/>
            <person name="Adachi N"/>
            <person name="Nishimura O"/>
            <person name="Nakagawa R"/>
            <person name="Tanegashima C"/>
            <person name="Kiyatake I"/>
            <person name="Matsumoto R"/>
            <person name="Murakumo K"/>
            <person name="Nishida K"/>
            <person name="Terakita A"/>
            <person name="Kuratani S"/>
            <person name="Sato K"/>
            <person name="Hyodo S Kuraku.S."/>
        </authorList>
    </citation>
    <scope>NUCLEOTIDE SEQUENCE [LARGE SCALE GENOMIC DNA]</scope>
</reference>
<dbReference type="AlphaFoldDB" id="A0A401TU80"/>
<name>A0A401TU80_CHIPU</name>
<organism evidence="2 3">
    <name type="scientific">Chiloscyllium punctatum</name>
    <name type="common">Brownbanded bambooshark</name>
    <name type="synonym">Hemiscyllium punctatum</name>
    <dbReference type="NCBI Taxonomy" id="137246"/>
    <lineage>
        <taxon>Eukaryota</taxon>
        <taxon>Metazoa</taxon>
        <taxon>Chordata</taxon>
        <taxon>Craniata</taxon>
        <taxon>Vertebrata</taxon>
        <taxon>Chondrichthyes</taxon>
        <taxon>Elasmobranchii</taxon>
        <taxon>Galeomorphii</taxon>
        <taxon>Galeoidea</taxon>
        <taxon>Orectolobiformes</taxon>
        <taxon>Hemiscylliidae</taxon>
        <taxon>Chiloscyllium</taxon>
    </lineage>
</organism>
<feature type="region of interest" description="Disordered" evidence="1">
    <location>
        <begin position="28"/>
        <end position="70"/>
    </location>
</feature>
<protein>
    <submittedName>
        <fullName evidence="2">Uncharacterized protein</fullName>
    </submittedName>
</protein>
<sequence length="70" mass="7768">MPRTLLCGLVGRCVVGFRCGCVRTGRMRRQWNGKTDSEPGQPRRNHQGQVPAGFDLHSDDLPISPVPKPK</sequence>
<dbReference type="Proteomes" id="UP000287033">
    <property type="component" value="Unassembled WGS sequence"/>
</dbReference>
<dbReference type="EMBL" id="BEZZ01187642">
    <property type="protein sequence ID" value="GCC46190.1"/>
    <property type="molecule type" value="Genomic_DNA"/>
</dbReference>
<proteinExistence type="predicted"/>
<evidence type="ECO:0000313" key="2">
    <source>
        <dbReference type="EMBL" id="GCC46190.1"/>
    </source>
</evidence>
<gene>
    <name evidence="2" type="ORF">chiPu_0030598</name>
</gene>